<evidence type="ECO:0000313" key="3">
    <source>
        <dbReference type="Proteomes" id="UP000800235"/>
    </source>
</evidence>
<dbReference type="Proteomes" id="UP000800235">
    <property type="component" value="Unassembled WGS sequence"/>
</dbReference>
<proteinExistence type="predicted"/>
<keyword evidence="3" id="KW-1185">Reference proteome</keyword>
<name>A0A9P4TYM0_9PEZI</name>
<gene>
    <name evidence="2" type="ORF">EJ08DRAFT_660909</name>
</gene>
<dbReference type="EMBL" id="MU007039">
    <property type="protein sequence ID" value="KAF2430446.1"/>
    <property type="molecule type" value="Genomic_DNA"/>
</dbReference>
<protein>
    <submittedName>
        <fullName evidence="2">Uncharacterized protein</fullName>
    </submittedName>
</protein>
<feature type="compositionally biased region" description="Basic and acidic residues" evidence="1">
    <location>
        <begin position="211"/>
        <end position="229"/>
    </location>
</feature>
<evidence type="ECO:0000313" key="2">
    <source>
        <dbReference type="EMBL" id="KAF2430446.1"/>
    </source>
</evidence>
<sequence length="277" mass="30186">MDHAFKESDQLRSMDNTKRSKLESISPKNVTINTAKERKKPRKLVRRDLGSTTAQKNEESSSERAMSTECDPSLPSRVQTLEKQYLAMSKRIDTNAREIGVLQASTKSQLPRKRPDRRQGAVQPYESVKASALKKDKSDQSGTVLNDPDGEEIEVVPRTDGTVTEQRSVALAGNYKIPLPSTLRMNDVRAIQDGLSAAGSVVSAAIRVRGGPKEEVEPREDTEATKGSEIDGSVPRSPRGWQSLLNECGKLVATAANAVGVDAAVEAKNNQSRTQTS</sequence>
<feature type="region of interest" description="Disordered" evidence="1">
    <location>
        <begin position="1"/>
        <end position="77"/>
    </location>
</feature>
<feature type="region of interest" description="Disordered" evidence="1">
    <location>
        <begin position="103"/>
        <end position="150"/>
    </location>
</feature>
<organism evidence="2 3">
    <name type="scientific">Tothia fuscella</name>
    <dbReference type="NCBI Taxonomy" id="1048955"/>
    <lineage>
        <taxon>Eukaryota</taxon>
        <taxon>Fungi</taxon>
        <taxon>Dikarya</taxon>
        <taxon>Ascomycota</taxon>
        <taxon>Pezizomycotina</taxon>
        <taxon>Dothideomycetes</taxon>
        <taxon>Pleosporomycetidae</taxon>
        <taxon>Venturiales</taxon>
        <taxon>Cylindrosympodiaceae</taxon>
        <taxon>Tothia</taxon>
    </lineage>
</organism>
<evidence type="ECO:0000256" key="1">
    <source>
        <dbReference type="SAM" id="MobiDB-lite"/>
    </source>
</evidence>
<feature type="region of interest" description="Disordered" evidence="1">
    <location>
        <begin position="209"/>
        <end position="241"/>
    </location>
</feature>
<dbReference type="OrthoDB" id="3946385at2759"/>
<reference evidence="2" key="1">
    <citation type="journal article" date="2020" name="Stud. Mycol.">
        <title>101 Dothideomycetes genomes: a test case for predicting lifestyles and emergence of pathogens.</title>
        <authorList>
            <person name="Haridas S."/>
            <person name="Albert R."/>
            <person name="Binder M."/>
            <person name="Bloem J."/>
            <person name="Labutti K."/>
            <person name="Salamov A."/>
            <person name="Andreopoulos B."/>
            <person name="Baker S."/>
            <person name="Barry K."/>
            <person name="Bills G."/>
            <person name="Bluhm B."/>
            <person name="Cannon C."/>
            <person name="Castanera R."/>
            <person name="Culley D."/>
            <person name="Daum C."/>
            <person name="Ezra D."/>
            <person name="Gonzalez J."/>
            <person name="Henrissat B."/>
            <person name="Kuo A."/>
            <person name="Liang C."/>
            <person name="Lipzen A."/>
            <person name="Lutzoni F."/>
            <person name="Magnuson J."/>
            <person name="Mondo S."/>
            <person name="Nolan M."/>
            <person name="Ohm R."/>
            <person name="Pangilinan J."/>
            <person name="Park H.-J."/>
            <person name="Ramirez L."/>
            <person name="Alfaro M."/>
            <person name="Sun H."/>
            <person name="Tritt A."/>
            <person name="Yoshinaga Y."/>
            <person name="Zwiers L.-H."/>
            <person name="Turgeon B."/>
            <person name="Goodwin S."/>
            <person name="Spatafora J."/>
            <person name="Crous P."/>
            <person name="Grigoriev I."/>
        </authorList>
    </citation>
    <scope>NUCLEOTIDE SEQUENCE</scope>
    <source>
        <strain evidence="2">CBS 130266</strain>
    </source>
</reference>
<dbReference type="AlphaFoldDB" id="A0A9P4TYM0"/>
<feature type="compositionally biased region" description="Basic and acidic residues" evidence="1">
    <location>
        <begin position="1"/>
        <end position="22"/>
    </location>
</feature>
<accession>A0A9P4TYM0</accession>
<comment type="caution">
    <text evidence="2">The sequence shown here is derived from an EMBL/GenBank/DDBJ whole genome shotgun (WGS) entry which is preliminary data.</text>
</comment>